<dbReference type="EMBL" id="PCUC01000114">
    <property type="protein sequence ID" value="PIQ06300.1"/>
    <property type="molecule type" value="Genomic_DNA"/>
</dbReference>
<protein>
    <submittedName>
        <fullName evidence="2">Addiction module toxin RelE</fullName>
    </submittedName>
</protein>
<evidence type="ECO:0000313" key="3">
    <source>
        <dbReference type="Proteomes" id="UP000230778"/>
    </source>
</evidence>
<evidence type="ECO:0000256" key="1">
    <source>
        <dbReference type="SAM" id="Phobius"/>
    </source>
</evidence>
<keyword evidence="1" id="KW-1133">Transmembrane helix</keyword>
<dbReference type="InterPro" id="IPR009241">
    <property type="entry name" value="HigB-like"/>
</dbReference>
<comment type="caution">
    <text evidence="2">The sequence shown here is derived from an EMBL/GenBank/DDBJ whole genome shotgun (WGS) entry which is preliminary data.</text>
</comment>
<name>A0A2H0FK75_9BACT</name>
<feature type="transmembrane region" description="Helical" evidence="1">
    <location>
        <begin position="80"/>
        <end position="97"/>
    </location>
</feature>
<organism evidence="2 3">
    <name type="scientific">Candidatus Nealsonbacteria bacterium CG18_big_fil_WC_8_21_14_2_50_37_10</name>
    <dbReference type="NCBI Taxonomy" id="1974717"/>
    <lineage>
        <taxon>Bacteria</taxon>
        <taxon>Candidatus Nealsoniibacteriota</taxon>
    </lineage>
</organism>
<evidence type="ECO:0000313" key="2">
    <source>
        <dbReference type="EMBL" id="PIQ06300.1"/>
    </source>
</evidence>
<proteinExistence type="predicted"/>
<reference evidence="2 3" key="1">
    <citation type="submission" date="2017-09" db="EMBL/GenBank/DDBJ databases">
        <title>Depth-based differentiation of microbial function through sediment-hosted aquifers and enrichment of novel symbionts in the deep terrestrial subsurface.</title>
        <authorList>
            <person name="Probst A.J."/>
            <person name="Ladd B."/>
            <person name="Jarett J.K."/>
            <person name="Geller-Mcgrath D.E."/>
            <person name="Sieber C.M."/>
            <person name="Emerson J.B."/>
            <person name="Anantharaman K."/>
            <person name="Thomas B.C."/>
            <person name="Malmstrom R."/>
            <person name="Stieglmeier M."/>
            <person name="Klingl A."/>
            <person name="Woyke T."/>
            <person name="Ryan C.M."/>
            <person name="Banfield J.F."/>
        </authorList>
    </citation>
    <scope>NUCLEOTIDE SEQUENCE [LARGE SCALE GENOMIC DNA]</scope>
    <source>
        <strain evidence="2">CG18_big_fil_WC_8_21_14_2_50_37_10</strain>
    </source>
</reference>
<dbReference type="Pfam" id="PF05973">
    <property type="entry name" value="Gp49"/>
    <property type="match status" value="1"/>
</dbReference>
<gene>
    <name evidence="2" type="ORF">COW72_02100</name>
</gene>
<keyword evidence="1" id="KW-0472">Membrane</keyword>
<sequence>MIYCESTIEYSVKFYKDIKTGQSPTLEYIEGLRDKEGAKVFKYIEFLRINKGYLDEPYSRHIKGKIRELRVDFGRNRHRIFYFIFVKKTIILLHAFLKKTTKTPISELKKAEENCQNVLKNPKIYE</sequence>
<dbReference type="Proteomes" id="UP000230778">
    <property type="component" value="Unassembled WGS sequence"/>
</dbReference>
<accession>A0A2H0FK75</accession>
<dbReference type="AlphaFoldDB" id="A0A2H0FK75"/>
<keyword evidence="1" id="KW-0812">Transmembrane</keyword>